<dbReference type="EMBL" id="NAJL01000016">
    <property type="protein sequence ID" value="TKA29017.1"/>
    <property type="molecule type" value="Genomic_DNA"/>
</dbReference>
<evidence type="ECO:0000256" key="1">
    <source>
        <dbReference type="SAM" id="MobiDB-lite"/>
    </source>
</evidence>
<gene>
    <name evidence="2" type="ORF">B0A50_03429</name>
</gene>
<sequence length="669" mass="76124">MPSRLSRLLSRAGKDKEAEAEAEAEAGAEQNNSSTANLSPPPAYAPQDYDGENRIDPPDLAAGFSNLSLNNTDEYKFPTPNETVAHLKVLECFYRLRQTIGSTDGLYGISNGIIGTASDHELSDNQHHELLAKLAEKRWAVYTARAVARFSVWIHNVVPSQRMISLVAMEKEGLTGHLCERQQPLEFHVDNMPPVDVLMVWHAYMLNPRAYLEDCLRNGRMRLWHTRMPWQAAAECIDSQTFDYQPGHRVPMRGTLLGLKGMPGVVSNRLDPTAHESMRLPNNLLSLGLGQKILSQAKLGGKGANESMENIREMIEEGMRSRNYMRHVRHSASGRLTRVEGICTRKMMSRYWENSSPFALDLVGAVIRQGSFIEKMHNLDWLHSPALPSTMKRLITKYERFVNIMTDPRHMAVPTLDVDLAWHTHQLSPYEYMNYTVKHCRQFVDHDDKVAELELNDAFAWTSKQYQRLYGEQYSECTCWYCEAVRESHTSAASRLFRTANSRATDESLMHTAEQDPKRSVHISAHNAVRPDDQSSRHLYADRAKRNADELERAYRRACERARKKGKPEPKRDDYYYSDAWGYPVYMPAYSPYIGVMAYSPMYYPWLQAEVALRAVVEPVAVEVDAAGVEAEEAVVGVEAVAVADVVEVVVEEEARLWHYATRMILEIP</sequence>
<evidence type="ECO:0000313" key="3">
    <source>
        <dbReference type="Proteomes" id="UP000308549"/>
    </source>
</evidence>
<dbReference type="Pfam" id="PF07173">
    <property type="entry name" value="GRDP-like"/>
    <property type="match status" value="1"/>
</dbReference>
<accession>A0A4U0U2E6</accession>
<name>A0A4U0U2E6_9PEZI</name>
<evidence type="ECO:0008006" key="4">
    <source>
        <dbReference type="Google" id="ProtNLM"/>
    </source>
</evidence>
<dbReference type="OrthoDB" id="2684236at2759"/>
<reference evidence="2 3" key="1">
    <citation type="submission" date="2017-03" db="EMBL/GenBank/DDBJ databases">
        <title>Genomes of endolithic fungi from Antarctica.</title>
        <authorList>
            <person name="Coleine C."/>
            <person name="Masonjones S."/>
            <person name="Stajich J.E."/>
        </authorList>
    </citation>
    <scope>NUCLEOTIDE SEQUENCE [LARGE SCALE GENOMIC DNA]</scope>
    <source>
        <strain evidence="2 3">CCFEE 6315</strain>
    </source>
</reference>
<comment type="caution">
    <text evidence="2">The sequence shown here is derived from an EMBL/GenBank/DDBJ whole genome shotgun (WGS) entry which is preliminary data.</text>
</comment>
<proteinExistence type="predicted"/>
<dbReference type="PANTHER" id="PTHR34365:SF7">
    <property type="entry name" value="GLYCINE-RICH DOMAIN-CONTAINING PROTEIN 1"/>
    <property type="match status" value="1"/>
</dbReference>
<feature type="region of interest" description="Disordered" evidence="1">
    <location>
        <begin position="1"/>
        <end position="62"/>
    </location>
</feature>
<evidence type="ECO:0000313" key="2">
    <source>
        <dbReference type="EMBL" id="TKA29017.1"/>
    </source>
</evidence>
<dbReference type="AlphaFoldDB" id="A0A4U0U2E6"/>
<dbReference type="PANTHER" id="PTHR34365">
    <property type="entry name" value="ENOLASE (DUF1399)"/>
    <property type="match status" value="1"/>
</dbReference>
<keyword evidence="3" id="KW-1185">Reference proteome</keyword>
<dbReference type="InterPro" id="IPR009836">
    <property type="entry name" value="GRDP-like"/>
</dbReference>
<dbReference type="PROSITE" id="PS00018">
    <property type="entry name" value="EF_HAND_1"/>
    <property type="match status" value="1"/>
</dbReference>
<dbReference type="Proteomes" id="UP000308549">
    <property type="component" value="Unassembled WGS sequence"/>
</dbReference>
<organism evidence="2 3">
    <name type="scientific">Salinomyces thailandicus</name>
    <dbReference type="NCBI Taxonomy" id="706561"/>
    <lineage>
        <taxon>Eukaryota</taxon>
        <taxon>Fungi</taxon>
        <taxon>Dikarya</taxon>
        <taxon>Ascomycota</taxon>
        <taxon>Pezizomycotina</taxon>
        <taxon>Dothideomycetes</taxon>
        <taxon>Dothideomycetidae</taxon>
        <taxon>Mycosphaerellales</taxon>
        <taxon>Teratosphaeriaceae</taxon>
        <taxon>Salinomyces</taxon>
    </lineage>
</organism>
<dbReference type="InterPro" id="IPR018247">
    <property type="entry name" value="EF_Hand_1_Ca_BS"/>
</dbReference>
<protein>
    <recommendedName>
        <fullName evidence="4">Glycine-rich domain-containing protein 1</fullName>
    </recommendedName>
</protein>